<evidence type="ECO:0000313" key="1">
    <source>
        <dbReference type="EnsemblPlants" id="AVESA.00010b.r2.2DG0377840.1.CDS"/>
    </source>
</evidence>
<proteinExistence type="predicted"/>
<evidence type="ECO:0000313" key="2">
    <source>
        <dbReference type="Proteomes" id="UP001732700"/>
    </source>
</evidence>
<keyword evidence="2" id="KW-1185">Reference proteome</keyword>
<organism evidence="1 2">
    <name type="scientific">Avena sativa</name>
    <name type="common">Oat</name>
    <dbReference type="NCBI Taxonomy" id="4498"/>
    <lineage>
        <taxon>Eukaryota</taxon>
        <taxon>Viridiplantae</taxon>
        <taxon>Streptophyta</taxon>
        <taxon>Embryophyta</taxon>
        <taxon>Tracheophyta</taxon>
        <taxon>Spermatophyta</taxon>
        <taxon>Magnoliopsida</taxon>
        <taxon>Liliopsida</taxon>
        <taxon>Poales</taxon>
        <taxon>Poaceae</taxon>
        <taxon>BOP clade</taxon>
        <taxon>Pooideae</taxon>
        <taxon>Poodae</taxon>
        <taxon>Poeae</taxon>
        <taxon>Poeae Chloroplast Group 1 (Aveneae type)</taxon>
        <taxon>Aveninae</taxon>
        <taxon>Avena</taxon>
    </lineage>
</organism>
<protein>
    <submittedName>
        <fullName evidence="1">Uncharacterized protein</fullName>
    </submittedName>
</protein>
<sequence>MANGSESIPPPDLNGTNPIRKLGPILPGGRRALALMLSTVVFVLVFSNYYPEQIQIFYGSPEPTDTYHQTAITGQGNNENCNLFNGTWVRDLRGPIYTNMTCPTMPNSKNCGKYGKPMDYANWRWMPQGCDMARFEPQLFLHIVQGKTLAFAGDSMGRNQMESLLCLLSQVESPTKVHSDTEDKFTTWHFRSHNFTLMALWTKFLVEESQREINGTLSQSHDMHLDKLDARLAASLHEINILVLSSSRWFFRTNYLYEKGKLIGCIYCSEDNITSFSVNSVIQRAFRTALSNLNSRPESRLQLTVVRTATPAHFENGVWDTGGTCNRTEPVGEGTTMTSAGELEIRNIQVEEANRAQKENNHKEGMNIEILDITKAMSMRPDGHPGLHWDNQWMRGYSDCSHWCLPGPIDMWNDLLLAVITKYRKNLEVQ</sequence>
<reference evidence="1" key="2">
    <citation type="submission" date="2025-09" db="UniProtKB">
        <authorList>
            <consortium name="EnsemblPlants"/>
        </authorList>
    </citation>
    <scope>IDENTIFICATION</scope>
</reference>
<reference evidence="1" key="1">
    <citation type="submission" date="2021-05" db="EMBL/GenBank/DDBJ databases">
        <authorList>
            <person name="Scholz U."/>
            <person name="Mascher M."/>
            <person name="Fiebig A."/>
        </authorList>
    </citation>
    <scope>NUCLEOTIDE SEQUENCE [LARGE SCALE GENOMIC DNA]</scope>
</reference>
<name>A0ACD5V4E4_AVESA</name>
<accession>A0ACD5V4E4</accession>
<dbReference type="EnsemblPlants" id="AVESA.00010b.r2.2DG0377840.1">
    <property type="protein sequence ID" value="AVESA.00010b.r2.2DG0377840.1.CDS"/>
    <property type="gene ID" value="AVESA.00010b.r2.2DG0377840"/>
</dbReference>
<dbReference type="Proteomes" id="UP001732700">
    <property type="component" value="Chromosome 2D"/>
</dbReference>